<dbReference type="EMBL" id="CP000573">
    <property type="protein sequence ID" value="ABN93830.1"/>
    <property type="molecule type" value="Genomic_DNA"/>
</dbReference>
<gene>
    <name evidence="2" type="ordered locus">BURPS1106A_A0812</name>
</gene>
<reference evidence="3" key="1">
    <citation type="submission" date="2007-02" db="EMBL/GenBank/DDBJ databases">
        <authorList>
            <person name="DeShazer D."/>
            <person name="Woods D.E."/>
            <person name="Nierman W.C."/>
        </authorList>
    </citation>
    <scope>NUCLEOTIDE SEQUENCE [LARGE SCALE GENOMIC DNA]</scope>
    <source>
        <strain evidence="3">1106a</strain>
    </source>
</reference>
<dbReference type="HOGENOM" id="CLU_108374_0_0_4"/>
<feature type="compositionally biased region" description="Basic residues" evidence="1">
    <location>
        <begin position="131"/>
        <end position="140"/>
    </location>
</feature>
<organism evidence="2 3">
    <name type="scientific">Burkholderia pseudomallei (strain 1106a)</name>
    <dbReference type="NCBI Taxonomy" id="357348"/>
    <lineage>
        <taxon>Bacteria</taxon>
        <taxon>Pseudomonadati</taxon>
        <taxon>Pseudomonadota</taxon>
        <taxon>Betaproteobacteria</taxon>
        <taxon>Burkholderiales</taxon>
        <taxon>Burkholderiaceae</taxon>
        <taxon>Burkholderia</taxon>
        <taxon>pseudomallei group</taxon>
    </lineage>
</organism>
<dbReference type="Proteomes" id="UP000006738">
    <property type="component" value="Chromosome II"/>
</dbReference>
<feature type="region of interest" description="Disordered" evidence="1">
    <location>
        <begin position="81"/>
        <end position="114"/>
    </location>
</feature>
<accession>A3P3D8</accession>
<proteinExistence type="predicted"/>
<protein>
    <submittedName>
        <fullName evidence="2">Uncharacterized protein</fullName>
    </submittedName>
</protein>
<sequence length="182" mass="19933">MGRYTLNRRFAPSAGRTLAPSHPRSIADSSIRRVGTRAAAPPARDSVRHVARMPRSRRHAVVGLKSDAHVKAARMRAASASHDAALRCASAPSPPRHRARERSGMPTPVFRHPYRLAPPRAAGIRIASTRRARKLVRHPASRGSAPRSRAPRRRGSPRHGAAAHVATRRQTAAHPRASQDFR</sequence>
<feature type="region of interest" description="Disordered" evidence="1">
    <location>
        <begin position="131"/>
        <end position="182"/>
    </location>
</feature>
<dbReference type="KEGG" id="bpl:BURPS1106A_A0812"/>
<name>A3P3D8_BURP0</name>
<evidence type="ECO:0000256" key="1">
    <source>
        <dbReference type="SAM" id="MobiDB-lite"/>
    </source>
</evidence>
<evidence type="ECO:0000313" key="3">
    <source>
        <dbReference type="Proteomes" id="UP000006738"/>
    </source>
</evidence>
<feature type="region of interest" description="Disordered" evidence="1">
    <location>
        <begin position="1"/>
        <end position="54"/>
    </location>
</feature>
<evidence type="ECO:0000313" key="2">
    <source>
        <dbReference type="EMBL" id="ABN93830.1"/>
    </source>
</evidence>
<dbReference type="AlphaFoldDB" id="A3P3D8"/>